<name>A0A504YAL8_FASGI</name>
<keyword evidence="2" id="KW-1185">Reference proteome</keyword>
<organism evidence="1 2">
    <name type="scientific">Fasciola gigantica</name>
    <name type="common">Giant liver fluke</name>
    <dbReference type="NCBI Taxonomy" id="46835"/>
    <lineage>
        <taxon>Eukaryota</taxon>
        <taxon>Metazoa</taxon>
        <taxon>Spiralia</taxon>
        <taxon>Lophotrochozoa</taxon>
        <taxon>Platyhelminthes</taxon>
        <taxon>Trematoda</taxon>
        <taxon>Digenea</taxon>
        <taxon>Plagiorchiida</taxon>
        <taxon>Echinostomata</taxon>
        <taxon>Echinostomatoidea</taxon>
        <taxon>Fasciolidae</taxon>
        <taxon>Fasciola</taxon>
    </lineage>
</organism>
<dbReference type="Proteomes" id="UP000316759">
    <property type="component" value="Unassembled WGS sequence"/>
</dbReference>
<reference evidence="1 2" key="1">
    <citation type="submission" date="2019-04" db="EMBL/GenBank/DDBJ databases">
        <title>Annotation for the trematode Fasciola gigantica.</title>
        <authorList>
            <person name="Choi Y.-J."/>
        </authorList>
    </citation>
    <scope>NUCLEOTIDE SEQUENCE [LARGE SCALE GENOMIC DNA]</scope>
    <source>
        <strain evidence="1">Uganda_cow_1</strain>
    </source>
</reference>
<evidence type="ECO:0000313" key="1">
    <source>
        <dbReference type="EMBL" id="TPP57255.1"/>
    </source>
</evidence>
<evidence type="ECO:0000313" key="2">
    <source>
        <dbReference type="Proteomes" id="UP000316759"/>
    </source>
</evidence>
<sequence>MNNIIVALDTTGRKMSFTIQYLCATQLLGNLVTTVWQQLQVIQDTYGTLLSTDWLIPTNDLGPVAIKAVPNWPFNTTSMIRPNFVIVFTLFTLQGFVVGECYLDCKNGRTPDWIKIEVYPHVADI</sequence>
<proteinExistence type="predicted"/>
<accession>A0A504YAL8</accession>
<gene>
    <name evidence="1" type="ORF">FGIG_09812</name>
</gene>
<protein>
    <submittedName>
        <fullName evidence="1">Uncharacterized protein</fullName>
    </submittedName>
</protein>
<dbReference type="AlphaFoldDB" id="A0A504YAL8"/>
<dbReference type="EMBL" id="SUNJ01013453">
    <property type="protein sequence ID" value="TPP57255.1"/>
    <property type="molecule type" value="Genomic_DNA"/>
</dbReference>
<comment type="caution">
    <text evidence="1">The sequence shown here is derived from an EMBL/GenBank/DDBJ whole genome shotgun (WGS) entry which is preliminary data.</text>
</comment>